<dbReference type="RefSeq" id="WP_090023038.1">
    <property type="nucleotide sequence ID" value="NZ_FOVD01000001.1"/>
</dbReference>
<evidence type="ECO:0000313" key="2">
    <source>
        <dbReference type="EMBL" id="SFN06124.1"/>
    </source>
</evidence>
<reference evidence="3" key="1">
    <citation type="submission" date="2016-10" db="EMBL/GenBank/DDBJ databases">
        <authorList>
            <person name="Varghese N."/>
            <person name="Submissions S."/>
        </authorList>
    </citation>
    <scope>NUCLEOTIDE SEQUENCE [LARGE SCALE GENOMIC DNA]</scope>
    <source>
        <strain evidence="3">DSM 25575</strain>
    </source>
</reference>
<dbReference type="Pfam" id="PF18864">
    <property type="entry name" value="AbiTii"/>
    <property type="match status" value="1"/>
</dbReference>
<gene>
    <name evidence="2" type="ORF">SAMN05421594_0729</name>
</gene>
<dbReference type="InterPro" id="IPR041304">
    <property type="entry name" value="AbiTii"/>
</dbReference>
<proteinExistence type="predicted"/>
<dbReference type="Proteomes" id="UP000198769">
    <property type="component" value="Unassembled WGS sequence"/>
</dbReference>
<keyword evidence="3" id="KW-1185">Reference proteome</keyword>
<sequence length="320" mass="36029">MKTTFPLQEVIEDIVNAEKSLSSALMKLSYFGRLINNDELINYTSKELNGYNVNEEVPEYRKSIGKLRIEMQAYTHTHHGVLPVSMLEEPFKSIYKYVKVREGISSIEQLGKEATLDGDSNKEIGVAFPMEMLRILQTPARKLYQSDVRIDVVGATLCTSKNIIVEIPNAIRTKLLDFVMSIAKEFGYYIEIETFNKNPEINNQTINNYMSTTINNNGDGNLINTGNHNKIENNVQINKGDLKSLQEELRNQGIDEIDIQEISTIVSEETPDLENNRLGTRANSWITNIMNKSLNGIGKISTGITVNLLATLVKGYFGIV</sequence>
<protein>
    <recommendedName>
        <fullName evidence="1">AbiTii domain-containing protein</fullName>
    </recommendedName>
</protein>
<dbReference type="OrthoDB" id="766804at2"/>
<organism evidence="2 3">
    <name type="scientific">Chryseobacterium oleae</name>
    <dbReference type="NCBI Taxonomy" id="491207"/>
    <lineage>
        <taxon>Bacteria</taxon>
        <taxon>Pseudomonadati</taxon>
        <taxon>Bacteroidota</taxon>
        <taxon>Flavobacteriia</taxon>
        <taxon>Flavobacteriales</taxon>
        <taxon>Weeksellaceae</taxon>
        <taxon>Chryseobacterium group</taxon>
        <taxon>Chryseobacterium</taxon>
    </lineage>
</organism>
<feature type="domain" description="AbiTii" evidence="1">
    <location>
        <begin position="7"/>
        <end position="207"/>
    </location>
</feature>
<accession>A0A1I4VXV2</accession>
<dbReference type="EMBL" id="FOVD01000001">
    <property type="protein sequence ID" value="SFN06124.1"/>
    <property type="molecule type" value="Genomic_DNA"/>
</dbReference>
<evidence type="ECO:0000259" key="1">
    <source>
        <dbReference type="Pfam" id="PF18864"/>
    </source>
</evidence>
<name>A0A1I4VXV2_CHROL</name>
<evidence type="ECO:0000313" key="3">
    <source>
        <dbReference type="Proteomes" id="UP000198769"/>
    </source>
</evidence>
<dbReference type="AlphaFoldDB" id="A0A1I4VXV2"/>